<dbReference type="Proteomes" id="UP000197138">
    <property type="component" value="Unassembled WGS sequence"/>
</dbReference>
<gene>
    <name evidence="1" type="ORF">CDL15_Pgr017966</name>
</gene>
<accession>A0A218WHP9</accession>
<reference evidence="2" key="1">
    <citation type="journal article" date="2017" name="Plant J.">
        <title>The pomegranate (Punica granatum L.) genome and the genomics of punicalagin biosynthesis.</title>
        <authorList>
            <person name="Qin G."/>
            <person name="Xu C."/>
            <person name="Ming R."/>
            <person name="Tang H."/>
            <person name="Guyot R."/>
            <person name="Kramer E.M."/>
            <person name="Hu Y."/>
            <person name="Yi X."/>
            <person name="Qi Y."/>
            <person name="Xu X."/>
            <person name="Gao Z."/>
            <person name="Pan H."/>
            <person name="Jian J."/>
            <person name="Tian Y."/>
            <person name="Yue Z."/>
            <person name="Xu Y."/>
        </authorList>
    </citation>
    <scope>NUCLEOTIDE SEQUENCE [LARGE SCALE GENOMIC DNA]</scope>
    <source>
        <strain evidence="2">cv. Dabenzi</strain>
    </source>
</reference>
<comment type="caution">
    <text evidence="1">The sequence shown here is derived from an EMBL/GenBank/DDBJ whole genome shotgun (WGS) entry which is preliminary data.</text>
</comment>
<evidence type="ECO:0000313" key="1">
    <source>
        <dbReference type="EMBL" id="OWM72083.1"/>
    </source>
</evidence>
<sequence>MVLSFENGGDFDRARELRAFDESKTGLKGLIDSGVERVPLIFNQTWIGFMDRDTEPTTNESPHSIPVINLQGVHMDPARQSRKVYWMRCLKGFAHFTSKTLS</sequence>
<evidence type="ECO:0000313" key="2">
    <source>
        <dbReference type="Proteomes" id="UP000197138"/>
    </source>
</evidence>
<dbReference type="EMBL" id="MTKT01004293">
    <property type="protein sequence ID" value="OWM72083.1"/>
    <property type="molecule type" value="Genomic_DNA"/>
</dbReference>
<organism evidence="1 2">
    <name type="scientific">Punica granatum</name>
    <name type="common">Pomegranate</name>
    <dbReference type="NCBI Taxonomy" id="22663"/>
    <lineage>
        <taxon>Eukaryota</taxon>
        <taxon>Viridiplantae</taxon>
        <taxon>Streptophyta</taxon>
        <taxon>Embryophyta</taxon>
        <taxon>Tracheophyta</taxon>
        <taxon>Spermatophyta</taxon>
        <taxon>Magnoliopsida</taxon>
        <taxon>eudicotyledons</taxon>
        <taxon>Gunneridae</taxon>
        <taxon>Pentapetalae</taxon>
        <taxon>rosids</taxon>
        <taxon>malvids</taxon>
        <taxon>Myrtales</taxon>
        <taxon>Lythraceae</taxon>
        <taxon>Punica</taxon>
    </lineage>
</organism>
<protein>
    <submittedName>
        <fullName evidence="1">Uncharacterized protein</fullName>
    </submittedName>
</protein>
<proteinExistence type="predicted"/>
<dbReference type="AlphaFoldDB" id="A0A218WHP9"/>
<name>A0A218WHP9_PUNGR</name>